<gene>
    <name evidence="2" type="ORF">RND15_15175</name>
</gene>
<dbReference type="NCBIfam" id="NF047352">
    <property type="entry name" value="P_loop_sacsin"/>
    <property type="match status" value="1"/>
</dbReference>
<reference evidence="2" key="1">
    <citation type="submission" date="2024-05" db="EMBL/GenBank/DDBJ databases">
        <title>30 novel species of actinomycetes from the DSMZ collection.</title>
        <authorList>
            <person name="Nouioui I."/>
        </authorList>
    </citation>
    <scope>NUCLEOTIDE SEQUENCE</scope>
    <source>
        <strain evidence="2">DSM 41529</strain>
    </source>
</reference>
<dbReference type="SUPFAM" id="SSF55874">
    <property type="entry name" value="ATPase domain of HSP90 chaperone/DNA topoisomerase II/histidine kinase"/>
    <property type="match status" value="1"/>
</dbReference>
<evidence type="ECO:0000313" key="2">
    <source>
        <dbReference type="EMBL" id="MDT0544033.1"/>
    </source>
</evidence>
<accession>A0ABU2XGL7</accession>
<dbReference type="Proteomes" id="UP001180754">
    <property type="component" value="Unassembled WGS sequence"/>
</dbReference>
<dbReference type="Gene3D" id="3.30.565.10">
    <property type="entry name" value="Histidine kinase-like ATPase, C-terminal domain"/>
    <property type="match status" value="1"/>
</dbReference>
<sequence length="1107" mass="116643">MVRGATEDADPFGTARLRRGVLDAWAASPARFREDANAEEDLALGGHRDRLVVELAQNASDAAARAGVPGRLRLTLHPARDGEPAVLAAANTGAPLDAAGVESLSTLRASAKRDTAGWEDAAVGRFGVGFAAVLAVSDEPAVVGRSGGVRWSLAEARELAQRAAEANPGLGDELRRRDGHVPLLRLPLPAEGTAPDGYDTVVVLPLRDGAAQDVVERLLGGVDDALLITLPGLAEVAVETPEGVRTLRQTRAEGAGPYTVVEDSRAGVRRWRTETAGGPLDAALLADRPVEERLRPVWSVTWAVPVDAEGAPARPGTAPVVHAPTPTDEPLGVPALLIASFPLEPTRRHTAPGPLTDFLVERAAEAYAALLRDWHPVGVGTIDLVPGPLGRGELDGELRRRILELLPRVPFLPSAAAPAGSEEAGAGAVGTETGWLGSPDALGPDAAQGGPGNPGAEPWDDDILVGGSDSEPYALRPRDAEILEGAGAETVGVLAELFPTLLPAGLERRQELRVLGVARVPLGEVIDRLAGVERAPAWWRRLYDSLGGTDPDRLSGLPVPLADGRTTIGPRQVLLPLPGEGEEPGDDRHRTLARLGLKVAHPDAAHPLLEKLGATPATPRAVLTTPQVRAAVAHSLDAEDEYDPFAEGEGAPAAALGPDTLAETVLGLVQQARLAPGDEPWLAALALPDEDGEPAPAGELVFPGSAFEQVMREGELAACDAELAERWGEETLAAVGVLAGFTLVRATDVVLDPDELEPREGDFAEPDDVGLLDAVDVWCEDVLDRLPETPVPPVATEIVAVRDLDLVDDDAWPRALAMLAQPPLRDALTAPVRVLLPNGTTEIVRSYTAWWLRGHPVLDGRRPAGLRAAGGDPLLVGLYEPVDAAGFEDEQVLRALGVRTSVAALLDEPGGAAELLARLADEDRPVTPAQLHAIYGLLADLDPEQVTLPDELRAVADGEARVVDAGEALVADAPDLMPLAEAEGRALLPVRPTRAADVAELFQVRRLSEAYPAPVVSEGESHEVPAAVRELLPGAPLSYVEHEELLVEGGTELDWRYADGTLHASTLEGVAAGLAWAAGQWARRFEVAALLEDLTRTEELARARWFD</sequence>
<dbReference type="EMBL" id="JAVRFD010000006">
    <property type="protein sequence ID" value="MDT0544033.1"/>
    <property type="molecule type" value="Genomic_DNA"/>
</dbReference>
<dbReference type="RefSeq" id="WP_311724638.1">
    <property type="nucleotide sequence ID" value="NZ_JAVRFD010000006.1"/>
</dbReference>
<name>A0ABU2XGL7_9ACTN</name>
<comment type="caution">
    <text evidence="2">The sequence shown here is derived from an EMBL/GenBank/DDBJ whole genome shotgun (WGS) entry which is preliminary data.</text>
</comment>
<evidence type="ECO:0000313" key="3">
    <source>
        <dbReference type="Proteomes" id="UP001180754"/>
    </source>
</evidence>
<evidence type="ECO:0000256" key="1">
    <source>
        <dbReference type="SAM" id="MobiDB-lite"/>
    </source>
</evidence>
<dbReference type="InterPro" id="IPR036890">
    <property type="entry name" value="HATPase_C_sf"/>
</dbReference>
<feature type="region of interest" description="Disordered" evidence="1">
    <location>
        <begin position="416"/>
        <end position="458"/>
    </location>
</feature>
<protein>
    <submittedName>
        <fullName evidence="2">Molecular chaperone Hsp90</fullName>
    </submittedName>
</protein>
<feature type="compositionally biased region" description="Low complexity" evidence="1">
    <location>
        <begin position="416"/>
        <end position="426"/>
    </location>
</feature>
<proteinExistence type="predicted"/>
<organism evidence="2 3">
    <name type="scientific">Streptomyces lonegramiae</name>
    <dbReference type="NCBI Taxonomy" id="3075524"/>
    <lineage>
        <taxon>Bacteria</taxon>
        <taxon>Bacillati</taxon>
        <taxon>Actinomycetota</taxon>
        <taxon>Actinomycetes</taxon>
        <taxon>Kitasatosporales</taxon>
        <taxon>Streptomycetaceae</taxon>
        <taxon>Streptomyces</taxon>
    </lineage>
</organism>
<keyword evidence="3" id="KW-1185">Reference proteome</keyword>